<evidence type="ECO:0000256" key="2">
    <source>
        <dbReference type="SAM" id="MobiDB-lite"/>
    </source>
</evidence>
<feature type="compositionally biased region" description="Polar residues" evidence="2">
    <location>
        <begin position="1"/>
        <end position="11"/>
    </location>
</feature>
<dbReference type="GO" id="GO:0005737">
    <property type="term" value="C:cytoplasm"/>
    <property type="evidence" value="ECO:0007669"/>
    <property type="project" value="UniProtKB-ARBA"/>
</dbReference>
<accession>A0AAD8HUS4</accession>
<dbReference type="Gene3D" id="6.20.250.60">
    <property type="match status" value="1"/>
</dbReference>
<name>A0AAD8HUS4_9APIA</name>
<dbReference type="InterPro" id="IPR006828">
    <property type="entry name" value="ASC_dom"/>
</dbReference>
<dbReference type="InterPro" id="IPR043554">
    <property type="entry name" value="KINB"/>
</dbReference>
<evidence type="ECO:0000313" key="5">
    <source>
        <dbReference type="Proteomes" id="UP001237642"/>
    </source>
</evidence>
<comment type="caution">
    <text evidence="4">The sequence shown here is derived from an EMBL/GenBank/DDBJ whole genome shotgun (WGS) entry which is preliminary data.</text>
</comment>
<protein>
    <submittedName>
        <fullName evidence="4">SNF1-related protein kinase regulatory subunit beta-3</fullName>
    </submittedName>
</protein>
<organism evidence="4 5">
    <name type="scientific">Heracleum sosnowskyi</name>
    <dbReference type="NCBI Taxonomy" id="360622"/>
    <lineage>
        <taxon>Eukaryota</taxon>
        <taxon>Viridiplantae</taxon>
        <taxon>Streptophyta</taxon>
        <taxon>Embryophyta</taxon>
        <taxon>Tracheophyta</taxon>
        <taxon>Spermatophyta</taxon>
        <taxon>Magnoliopsida</taxon>
        <taxon>eudicotyledons</taxon>
        <taxon>Gunneridae</taxon>
        <taxon>Pentapetalae</taxon>
        <taxon>asterids</taxon>
        <taxon>campanulids</taxon>
        <taxon>Apiales</taxon>
        <taxon>Apiaceae</taxon>
        <taxon>Apioideae</taxon>
        <taxon>apioid superclade</taxon>
        <taxon>Tordylieae</taxon>
        <taxon>Tordyliinae</taxon>
        <taxon>Heracleum</taxon>
    </lineage>
</organism>
<sequence length="119" mass="12988">MNNNYGGNQEEPTVAGFEVPRSPDASYNNVYPGNAEEGPEPPVVPPHLQHTLLNHPPGRGGDAPTSVPLPQNVVLNHLYLENREAPRSVVALGITHRFRAKYVTVVLYKPVQRNGTTST</sequence>
<feature type="domain" description="Association with the SNF1 complex (ASC)" evidence="3">
    <location>
        <begin position="20"/>
        <end position="111"/>
    </location>
</feature>
<dbReference type="SMART" id="SM01010">
    <property type="entry name" value="AMPKBI"/>
    <property type="match status" value="1"/>
</dbReference>
<dbReference type="InterPro" id="IPR037256">
    <property type="entry name" value="ASC_dom_sf"/>
</dbReference>
<reference evidence="4" key="2">
    <citation type="submission" date="2023-05" db="EMBL/GenBank/DDBJ databases">
        <authorList>
            <person name="Schelkunov M.I."/>
        </authorList>
    </citation>
    <scope>NUCLEOTIDE SEQUENCE</scope>
    <source>
        <strain evidence="4">Hsosn_3</strain>
        <tissue evidence="4">Leaf</tissue>
    </source>
</reference>
<dbReference type="PANTHER" id="PTHR46316">
    <property type="entry name" value="SNF1-RELATED PROTEIN KINASE REGULATORY SUBUNIT BETA-1"/>
    <property type="match status" value="1"/>
</dbReference>
<evidence type="ECO:0000313" key="4">
    <source>
        <dbReference type="EMBL" id="KAK1373581.1"/>
    </source>
</evidence>
<dbReference type="Pfam" id="PF04739">
    <property type="entry name" value="AMPKBI"/>
    <property type="match status" value="1"/>
</dbReference>
<dbReference type="Proteomes" id="UP001237642">
    <property type="component" value="Unassembled WGS sequence"/>
</dbReference>
<dbReference type="EMBL" id="JAUIZM010000007">
    <property type="protein sequence ID" value="KAK1373581.1"/>
    <property type="molecule type" value="Genomic_DNA"/>
</dbReference>
<feature type="region of interest" description="Disordered" evidence="2">
    <location>
        <begin position="1"/>
        <end position="68"/>
    </location>
</feature>
<dbReference type="PANTHER" id="PTHR46316:SF5">
    <property type="entry name" value="SNF1-RELATED PROTEIN KINASE REGULATORY SUBUNIT BETA-3"/>
    <property type="match status" value="1"/>
</dbReference>
<reference evidence="4" key="1">
    <citation type="submission" date="2023-02" db="EMBL/GenBank/DDBJ databases">
        <title>Genome of toxic invasive species Heracleum sosnowskyi carries increased number of genes despite the absence of recent whole-genome duplications.</title>
        <authorList>
            <person name="Schelkunov M."/>
            <person name="Shtratnikova V."/>
            <person name="Makarenko M."/>
            <person name="Klepikova A."/>
            <person name="Omelchenko D."/>
            <person name="Novikova G."/>
            <person name="Obukhova E."/>
            <person name="Bogdanov V."/>
            <person name="Penin A."/>
            <person name="Logacheva M."/>
        </authorList>
    </citation>
    <scope>NUCLEOTIDE SEQUENCE</scope>
    <source>
        <strain evidence="4">Hsosn_3</strain>
        <tissue evidence="4">Leaf</tissue>
    </source>
</reference>
<keyword evidence="5" id="KW-1185">Reference proteome</keyword>
<evidence type="ECO:0000259" key="3">
    <source>
        <dbReference type="SMART" id="SM01010"/>
    </source>
</evidence>
<comment type="similarity">
    <text evidence="1">Belongs to the 5'-AMP-activated protein kinase beta subunit family.</text>
</comment>
<dbReference type="AlphaFoldDB" id="A0AAD8HUS4"/>
<dbReference type="SUPFAM" id="SSF160219">
    <property type="entry name" value="AMPKBI-like"/>
    <property type="match status" value="1"/>
</dbReference>
<evidence type="ECO:0000256" key="1">
    <source>
        <dbReference type="ARBA" id="ARBA00010926"/>
    </source>
</evidence>
<gene>
    <name evidence="4" type="ORF">POM88_029774</name>
</gene>
<proteinExistence type="inferred from homology"/>